<dbReference type="Gene3D" id="3.30.70.270">
    <property type="match status" value="1"/>
</dbReference>
<proteinExistence type="predicted"/>
<dbReference type="AlphaFoldDB" id="A0A9D1U440"/>
<feature type="transmembrane region" description="Helical" evidence="1">
    <location>
        <begin position="179"/>
        <end position="195"/>
    </location>
</feature>
<evidence type="ECO:0000256" key="1">
    <source>
        <dbReference type="SAM" id="Phobius"/>
    </source>
</evidence>
<feature type="transmembrane region" description="Helical" evidence="1">
    <location>
        <begin position="121"/>
        <end position="139"/>
    </location>
</feature>
<organism evidence="3 4">
    <name type="scientific">Candidatus Levilactobacillus faecigallinarum</name>
    <dbReference type="NCBI Taxonomy" id="2838638"/>
    <lineage>
        <taxon>Bacteria</taxon>
        <taxon>Bacillati</taxon>
        <taxon>Bacillota</taxon>
        <taxon>Bacilli</taxon>
        <taxon>Lactobacillales</taxon>
        <taxon>Lactobacillaceae</taxon>
        <taxon>Levilactobacillus</taxon>
    </lineage>
</organism>
<name>A0A9D1U440_9LACO</name>
<dbReference type="InterPro" id="IPR050469">
    <property type="entry name" value="Diguanylate_Cyclase"/>
</dbReference>
<dbReference type="PANTHER" id="PTHR45138:SF9">
    <property type="entry name" value="DIGUANYLATE CYCLASE DGCM-RELATED"/>
    <property type="match status" value="1"/>
</dbReference>
<dbReference type="SMART" id="SM00267">
    <property type="entry name" value="GGDEF"/>
    <property type="match status" value="1"/>
</dbReference>
<feature type="transmembrane region" description="Helical" evidence="1">
    <location>
        <begin position="50"/>
        <end position="68"/>
    </location>
</feature>
<dbReference type="GO" id="GO:0052621">
    <property type="term" value="F:diguanylate cyclase activity"/>
    <property type="evidence" value="ECO:0007669"/>
    <property type="project" value="TreeGrafter"/>
</dbReference>
<keyword evidence="1" id="KW-0812">Transmembrane</keyword>
<feature type="domain" description="GGDEF" evidence="2">
    <location>
        <begin position="240"/>
        <end position="376"/>
    </location>
</feature>
<dbReference type="InterPro" id="IPR043128">
    <property type="entry name" value="Rev_trsase/Diguanyl_cyclase"/>
</dbReference>
<dbReference type="Pfam" id="PF00990">
    <property type="entry name" value="GGDEF"/>
    <property type="match status" value="1"/>
</dbReference>
<feature type="transmembrane region" description="Helical" evidence="1">
    <location>
        <begin position="6"/>
        <end position="29"/>
    </location>
</feature>
<dbReference type="GO" id="GO:1902201">
    <property type="term" value="P:negative regulation of bacterial-type flagellum-dependent cell motility"/>
    <property type="evidence" value="ECO:0007669"/>
    <property type="project" value="TreeGrafter"/>
</dbReference>
<dbReference type="InterPro" id="IPR029787">
    <property type="entry name" value="Nucleotide_cyclase"/>
</dbReference>
<keyword evidence="1" id="KW-1133">Transmembrane helix</keyword>
<protein>
    <submittedName>
        <fullName evidence="3">GGDEF domain-containing protein</fullName>
    </submittedName>
</protein>
<dbReference type="Proteomes" id="UP000886822">
    <property type="component" value="Unassembled WGS sequence"/>
</dbReference>
<dbReference type="GO" id="GO:0043709">
    <property type="term" value="P:cell adhesion involved in single-species biofilm formation"/>
    <property type="evidence" value="ECO:0007669"/>
    <property type="project" value="TreeGrafter"/>
</dbReference>
<accession>A0A9D1U440</accession>
<reference evidence="3" key="2">
    <citation type="submission" date="2021-04" db="EMBL/GenBank/DDBJ databases">
        <authorList>
            <person name="Gilroy R."/>
        </authorList>
    </citation>
    <scope>NUCLEOTIDE SEQUENCE</scope>
    <source>
        <strain evidence="3">CHK173-259</strain>
    </source>
</reference>
<feature type="transmembrane region" description="Helical" evidence="1">
    <location>
        <begin position="146"/>
        <end position="167"/>
    </location>
</feature>
<dbReference type="GO" id="GO:0005886">
    <property type="term" value="C:plasma membrane"/>
    <property type="evidence" value="ECO:0007669"/>
    <property type="project" value="TreeGrafter"/>
</dbReference>
<evidence type="ECO:0000313" key="3">
    <source>
        <dbReference type="EMBL" id="HIW71276.1"/>
    </source>
</evidence>
<dbReference type="SUPFAM" id="SSF55073">
    <property type="entry name" value="Nucleotide cyclase"/>
    <property type="match status" value="1"/>
</dbReference>
<gene>
    <name evidence="3" type="ORF">H9875_01485</name>
</gene>
<dbReference type="EMBL" id="DXGJ01000015">
    <property type="protein sequence ID" value="HIW71276.1"/>
    <property type="molecule type" value="Genomic_DNA"/>
</dbReference>
<evidence type="ECO:0000313" key="4">
    <source>
        <dbReference type="Proteomes" id="UP000886822"/>
    </source>
</evidence>
<comment type="caution">
    <text evidence="3">The sequence shown here is derived from an EMBL/GenBank/DDBJ whole genome shotgun (WGS) entry which is preliminary data.</text>
</comment>
<dbReference type="NCBIfam" id="TIGR00254">
    <property type="entry name" value="GGDEF"/>
    <property type="match status" value="1"/>
</dbReference>
<dbReference type="InterPro" id="IPR000160">
    <property type="entry name" value="GGDEF_dom"/>
</dbReference>
<dbReference type="CDD" id="cd01949">
    <property type="entry name" value="GGDEF"/>
    <property type="match status" value="1"/>
</dbReference>
<dbReference type="PANTHER" id="PTHR45138">
    <property type="entry name" value="REGULATORY COMPONENTS OF SENSORY TRANSDUCTION SYSTEM"/>
    <property type="match status" value="1"/>
</dbReference>
<keyword evidence="1" id="KW-0472">Membrane</keyword>
<evidence type="ECO:0000259" key="2">
    <source>
        <dbReference type="PROSITE" id="PS50887"/>
    </source>
</evidence>
<dbReference type="PROSITE" id="PS50887">
    <property type="entry name" value="GGDEF"/>
    <property type="match status" value="1"/>
</dbReference>
<sequence>MTWSNWYVPPFFTSIFFVLGVITLYWSFFTWVTRNLQNRRKQLDLKKAQAILGILCAVVLIFSIQLLVRDSPLSWAFTNFQLLILIFIAYFLQVWLPYWGIILAGIAFMLMNGNIDQPLSWFYTVVYGSFYAVSYLQSVRMWPRPFLRYLVTAVAFGLPLWAIVYLRFHLSWQTIAEEMISYLVLATLMYGFFMIQNRDQRIKDRLFQAANWDALTHVKNYAAFDREISYQFQHCVSHHRHLTMIMFDIDHFKHINDTYGHLAGDEVLKALGKDVSTLLRQYGTGVTLFRTGGEEFNVVLPNVKLAQAQEIAQAIFDAVAEQKVTYNEATIQITLSMGVSELNAEDGSPLALYKRVDSNLYQSKKNGRMQITADVR</sequence>
<dbReference type="FunFam" id="3.30.70.270:FF:000001">
    <property type="entry name" value="Diguanylate cyclase domain protein"/>
    <property type="match status" value="1"/>
</dbReference>
<reference evidence="3" key="1">
    <citation type="journal article" date="2021" name="PeerJ">
        <title>Extensive microbial diversity within the chicken gut microbiome revealed by metagenomics and culture.</title>
        <authorList>
            <person name="Gilroy R."/>
            <person name="Ravi A."/>
            <person name="Getino M."/>
            <person name="Pursley I."/>
            <person name="Horton D.L."/>
            <person name="Alikhan N.F."/>
            <person name="Baker D."/>
            <person name="Gharbi K."/>
            <person name="Hall N."/>
            <person name="Watson M."/>
            <person name="Adriaenssens E.M."/>
            <person name="Foster-Nyarko E."/>
            <person name="Jarju S."/>
            <person name="Secka A."/>
            <person name="Antonio M."/>
            <person name="Oren A."/>
            <person name="Chaudhuri R.R."/>
            <person name="La Ragione R."/>
            <person name="Hildebrand F."/>
            <person name="Pallen M.J."/>
        </authorList>
    </citation>
    <scope>NUCLEOTIDE SEQUENCE</scope>
    <source>
        <strain evidence="3">CHK173-259</strain>
    </source>
</reference>